<accession>A0A6M4X454</accession>
<organism evidence="2 3">
    <name type="scientific">Streptomyces asoensis</name>
    <dbReference type="NCBI Taxonomy" id="249586"/>
    <lineage>
        <taxon>Bacteria</taxon>
        <taxon>Bacillati</taxon>
        <taxon>Actinomycetota</taxon>
        <taxon>Actinomycetes</taxon>
        <taxon>Kitasatosporales</taxon>
        <taxon>Streptomycetaceae</taxon>
        <taxon>Streptomyces</taxon>
    </lineage>
</organism>
<sequence length="248" mass="26872">MAALLVAVIALILPGSAAARTDDNQAHSDHWGVIARNTIGSPVAELRNGPYGPFGVTGAAARPPYGRGSLGIEVADRSTTLTPPSEKVDFGNEVDFFGKQLLGLRRVGFHVFQTRENVFDYGGGPTNMPNIRFEIDPNVTSMPTDDYSTLVWVPTASPVTSGWSPFLDATRTGYWYLTGGETTCNQAAQCTFAQLKASFTNVNARPTVYTVAVGKGRDFMWIGAVDGLRLNDYVYDFERDGVKVLHSK</sequence>
<gene>
    <name evidence="2" type="ORF">G9272_24065</name>
</gene>
<reference evidence="2" key="1">
    <citation type="submission" date="2020-03" db="EMBL/GenBank/DDBJ databases">
        <title>Molecular networking-based the target discovery of potent antiproliferative macrolactams: 5/6/7/16 polycyclic ansamycins and glycosylated trienomycin from Streptomyces cacaoi subsp. asoensis.</title>
        <authorList>
            <person name="Liu L.-L."/>
        </authorList>
    </citation>
    <scope>NUCLEOTIDE SEQUENCE [LARGE SCALE GENOMIC DNA]</scope>
    <source>
        <strain evidence="2">H2S5</strain>
    </source>
</reference>
<dbReference type="AlphaFoldDB" id="A0A6M4X454"/>
<proteinExistence type="predicted"/>
<evidence type="ECO:0000313" key="3">
    <source>
        <dbReference type="Proteomes" id="UP000502665"/>
    </source>
</evidence>
<keyword evidence="1" id="KW-0732">Signal</keyword>
<protein>
    <submittedName>
        <fullName evidence="2">Uncharacterized protein</fullName>
    </submittedName>
</protein>
<name>A0A6M4X454_9ACTN</name>
<dbReference type="Proteomes" id="UP000502665">
    <property type="component" value="Chromosome"/>
</dbReference>
<evidence type="ECO:0000256" key="1">
    <source>
        <dbReference type="SAM" id="SignalP"/>
    </source>
</evidence>
<keyword evidence="3" id="KW-1185">Reference proteome</keyword>
<evidence type="ECO:0000313" key="2">
    <source>
        <dbReference type="EMBL" id="QJT07019.1"/>
    </source>
</evidence>
<feature type="signal peptide" evidence="1">
    <location>
        <begin position="1"/>
        <end position="19"/>
    </location>
</feature>
<feature type="chain" id="PRO_5026843273" evidence="1">
    <location>
        <begin position="20"/>
        <end position="248"/>
    </location>
</feature>
<dbReference type="EMBL" id="CP049838">
    <property type="protein sequence ID" value="QJT07019.1"/>
    <property type="molecule type" value="Genomic_DNA"/>
</dbReference>